<comment type="caution">
    <text evidence="1">The sequence shown here is derived from an EMBL/GenBank/DDBJ whole genome shotgun (WGS) entry which is preliminary data.</text>
</comment>
<name>A0A3M7QJW9_BRAPC</name>
<reference evidence="1 2" key="1">
    <citation type="journal article" date="2018" name="Sci. Rep.">
        <title>Genomic signatures of local adaptation to the degree of environmental predictability in rotifers.</title>
        <authorList>
            <person name="Franch-Gras L."/>
            <person name="Hahn C."/>
            <person name="Garcia-Roger E.M."/>
            <person name="Carmona M.J."/>
            <person name="Serra M."/>
            <person name="Gomez A."/>
        </authorList>
    </citation>
    <scope>NUCLEOTIDE SEQUENCE [LARGE SCALE GENOMIC DNA]</scope>
    <source>
        <strain evidence="1">HYR1</strain>
    </source>
</reference>
<evidence type="ECO:0000313" key="1">
    <source>
        <dbReference type="EMBL" id="RNA11311.1"/>
    </source>
</evidence>
<protein>
    <submittedName>
        <fullName evidence="1">Uncharacterized protein</fullName>
    </submittedName>
</protein>
<accession>A0A3M7QJW9</accession>
<dbReference type="Proteomes" id="UP000276133">
    <property type="component" value="Unassembled WGS sequence"/>
</dbReference>
<dbReference type="EMBL" id="REGN01005989">
    <property type="protein sequence ID" value="RNA11311.1"/>
    <property type="molecule type" value="Genomic_DNA"/>
</dbReference>
<evidence type="ECO:0000313" key="2">
    <source>
        <dbReference type="Proteomes" id="UP000276133"/>
    </source>
</evidence>
<proteinExistence type="predicted"/>
<sequence>MITVAFLPFEIPKQSPIIKPEINPISKRPSKSPKQNFKALISYLGTDGFSIQALLIAIVKHQLQKLCIKPFHKIDEKILKIFILILYRKLTTINHFGKFYLNLVNDFNFSSFEFLDP</sequence>
<gene>
    <name evidence="1" type="ORF">BpHYR1_001589</name>
</gene>
<organism evidence="1 2">
    <name type="scientific">Brachionus plicatilis</name>
    <name type="common">Marine rotifer</name>
    <name type="synonym">Brachionus muelleri</name>
    <dbReference type="NCBI Taxonomy" id="10195"/>
    <lineage>
        <taxon>Eukaryota</taxon>
        <taxon>Metazoa</taxon>
        <taxon>Spiralia</taxon>
        <taxon>Gnathifera</taxon>
        <taxon>Rotifera</taxon>
        <taxon>Eurotatoria</taxon>
        <taxon>Monogononta</taxon>
        <taxon>Pseudotrocha</taxon>
        <taxon>Ploima</taxon>
        <taxon>Brachionidae</taxon>
        <taxon>Brachionus</taxon>
    </lineage>
</organism>
<keyword evidence="2" id="KW-1185">Reference proteome</keyword>
<dbReference type="AlphaFoldDB" id="A0A3M7QJW9"/>